<accession>A0ACD3BCQ0</accession>
<organism evidence="1 2">
    <name type="scientific">Pluteus cervinus</name>
    <dbReference type="NCBI Taxonomy" id="181527"/>
    <lineage>
        <taxon>Eukaryota</taxon>
        <taxon>Fungi</taxon>
        <taxon>Dikarya</taxon>
        <taxon>Basidiomycota</taxon>
        <taxon>Agaricomycotina</taxon>
        <taxon>Agaricomycetes</taxon>
        <taxon>Agaricomycetidae</taxon>
        <taxon>Agaricales</taxon>
        <taxon>Pluteineae</taxon>
        <taxon>Pluteaceae</taxon>
        <taxon>Pluteus</taxon>
    </lineage>
</organism>
<name>A0ACD3BCQ0_9AGAR</name>
<dbReference type="Proteomes" id="UP000308600">
    <property type="component" value="Unassembled WGS sequence"/>
</dbReference>
<sequence>MSLASALETLATYRASNTRASQDVLEKGSLILKSGAASNLGDDSWAFLEQLALAALDVGQIDIADQCLQKLTEKFPGSPRVEILRGIRMEATEAPQTVLHYYNELLDANSANAAAWKRRISVTRRMGRVEKTIDDLSQFLDTFYTDLEGWLELADIYSSCNQYTSALQALSHALLLAPQNPFTALQFAETAYSAGDLPLALKTFLIVVDMGEKDLPSVQDLPPTGLSVRAWYGVKLCARQIIAHPSTTSSASNTAVPKSIRQIDEVATERLLVHYSGRGNDRSEKRVLQSWLAG</sequence>
<keyword evidence="2" id="KW-1185">Reference proteome</keyword>
<proteinExistence type="predicted"/>
<protein>
    <submittedName>
        <fullName evidence="1">Tetratricopeptide repeat domain 35</fullName>
    </submittedName>
</protein>
<evidence type="ECO:0000313" key="2">
    <source>
        <dbReference type="Proteomes" id="UP000308600"/>
    </source>
</evidence>
<gene>
    <name evidence="1" type="ORF">BDN72DRAFT_832048</name>
</gene>
<dbReference type="EMBL" id="ML208262">
    <property type="protein sequence ID" value="TFK75701.1"/>
    <property type="molecule type" value="Genomic_DNA"/>
</dbReference>
<reference evidence="1 2" key="1">
    <citation type="journal article" date="2019" name="Nat. Ecol. Evol.">
        <title>Megaphylogeny resolves global patterns of mushroom evolution.</title>
        <authorList>
            <person name="Varga T."/>
            <person name="Krizsan K."/>
            <person name="Foldi C."/>
            <person name="Dima B."/>
            <person name="Sanchez-Garcia M."/>
            <person name="Sanchez-Ramirez S."/>
            <person name="Szollosi G.J."/>
            <person name="Szarkandi J.G."/>
            <person name="Papp V."/>
            <person name="Albert L."/>
            <person name="Andreopoulos W."/>
            <person name="Angelini C."/>
            <person name="Antonin V."/>
            <person name="Barry K.W."/>
            <person name="Bougher N.L."/>
            <person name="Buchanan P."/>
            <person name="Buyck B."/>
            <person name="Bense V."/>
            <person name="Catcheside P."/>
            <person name="Chovatia M."/>
            <person name="Cooper J."/>
            <person name="Damon W."/>
            <person name="Desjardin D."/>
            <person name="Finy P."/>
            <person name="Geml J."/>
            <person name="Haridas S."/>
            <person name="Hughes K."/>
            <person name="Justo A."/>
            <person name="Karasinski D."/>
            <person name="Kautmanova I."/>
            <person name="Kiss B."/>
            <person name="Kocsube S."/>
            <person name="Kotiranta H."/>
            <person name="LaButti K.M."/>
            <person name="Lechner B.E."/>
            <person name="Liimatainen K."/>
            <person name="Lipzen A."/>
            <person name="Lukacs Z."/>
            <person name="Mihaltcheva S."/>
            <person name="Morgado L.N."/>
            <person name="Niskanen T."/>
            <person name="Noordeloos M.E."/>
            <person name="Ohm R.A."/>
            <person name="Ortiz-Santana B."/>
            <person name="Ovrebo C."/>
            <person name="Racz N."/>
            <person name="Riley R."/>
            <person name="Savchenko A."/>
            <person name="Shiryaev A."/>
            <person name="Soop K."/>
            <person name="Spirin V."/>
            <person name="Szebenyi C."/>
            <person name="Tomsovsky M."/>
            <person name="Tulloss R.E."/>
            <person name="Uehling J."/>
            <person name="Grigoriev I.V."/>
            <person name="Vagvolgyi C."/>
            <person name="Papp T."/>
            <person name="Martin F.M."/>
            <person name="Miettinen O."/>
            <person name="Hibbett D.S."/>
            <person name="Nagy L.G."/>
        </authorList>
    </citation>
    <scope>NUCLEOTIDE SEQUENCE [LARGE SCALE GENOMIC DNA]</scope>
    <source>
        <strain evidence="1 2">NL-1719</strain>
    </source>
</reference>
<evidence type="ECO:0000313" key="1">
    <source>
        <dbReference type="EMBL" id="TFK75701.1"/>
    </source>
</evidence>